<keyword evidence="2" id="KW-1185">Reference proteome</keyword>
<evidence type="ECO:0000313" key="1">
    <source>
        <dbReference type="EMBL" id="MBA2897751.1"/>
    </source>
</evidence>
<name>A0A7W0CUU3_9ACTN</name>
<protein>
    <submittedName>
        <fullName evidence="1">Uncharacterized protein</fullName>
    </submittedName>
</protein>
<evidence type="ECO:0000313" key="2">
    <source>
        <dbReference type="Proteomes" id="UP000530928"/>
    </source>
</evidence>
<reference evidence="1 2" key="1">
    <citation type="submission" date="2020-07" db="EMBL/GenBank/DDBJ databases">
        <title>Genomic Encyclopedia of Type Strains, Phase IV (KMG-IV): sequencing the most valuable type-strain genomes for metagenomic binning, comparative biology and taxonomic classification.</title>
        <authorList>
            <person name="Goeker M."/>
        </authorList>
    </citation>
    <scope>NUCLEOTIDE SEQUENCE [LARGE SCALE GENOMIC DNA]</scope>
    <source>
        <strain evidence="1 2">DSM 45533</strain>
    </source>
</reference>
<dbReference type="RefSeq" id="WP_181616430.1">
    <property type="nucleotide sequence ID" value="NZ_BAABAM010000015.1"/>
</dbReference>
<organism evidence="1 2">
    <name type="scientific">Nonomuraea soli</name>
    <dbReference type="NCBI Taxonomy" id="1032476"/>
    <lineage>
        <taxon>Bacteria</taxon>
        <taxon>Bacillati</taxon>
        <taxon>Actinomycetota</taxon>
        <taxon>Actinomycetes</taxon>
        <taxon>Streptosporangiales</taxon>
        <taxon>Streptosporangiaceae</taxon>
        <taxon>Nonomuraea</taxon>
    </lineage>
</organism>
<accession>A0A7W0CUU3</accession>
<proteinExistence type="predicted"/>
<dbReference type="AlphaFoldDB" id="A0A7W0CUU3"/>
<dbReference type="EMBL" id="JACDUR010000013">
    <property type="protein sequence ID" value="MBA2897751.1"/>
    <property type="molecule type" value="Genomic_DNA"/>
</dbReference>
<comment type="caution">
    <text evidence="1">The sequence shown here is derived from an EMBL/GenBank/DDBJ whole genome shotgun (WGS) entry which is preliminary data.</text>
</comment>
<gene>
    <name evidence="1" type="ORF">HNR30_009157</name>
</gene>
<sequence length="318" mass="34151">MTPTSADGSEQFRLLGVPISDAIVQECVDYLIKLQKSAVDAFTTIPAPDTYAGIRKQEQDTIGQLPAGPRQDARRALVMLSFDAANLSWETGMEHLDALRHNMLKKPPPVWSCLTLARAAVEAFAFSHYHLDPTIGLPQRLARTSGTWVMEYRNQASSAARAENLTQAGYDARVQAATQQGELDPVLPAGARRHTDKGKKGYLVDGAFAPRDPKISSLISSFLPKWLPRDGTYSLLSGAAHARPWLLKQAQPHGHSGWEGEAAMLVTAVIVVAGGMSAALSAWCGYCGGDAEAIGPEIDVTAWAFIMRCAGIAHGTSS</sequence>
<dbReference type="Proteomes" id="UP000530928">
    <property type="component" value="Unassembled WGS sequence"/>
</dbReference>